<name>A0A1H3BSX2_THIRO</name>
<evidence type="ECO:0000313" key="1">
    <source>
        <dbReference type="EMBL" id="SDX45112.1"/>
    </source>
</evidence>
<keyword evidence="2" id="KW-1185">Reference proteome</keyword>
<accession>A0A1H3BSX2</accession>
<organism evidence="1 2">
    <name type="scientific">Thiocapsa roseopersicina</name>
    <dbReference type="NCBI Taxonomy" id="1058"/>
    <lineage>
        <taxon>Bacteria</taxon>
        <taxon>Pseudomonadati</taxon>
        <taxon>Pseudomonadota</taxon>
        <taxon>Gammaproteobacteria</taxon>
        <taxon>Chromatiales</taxon>
        <taxon>Chromatiaceae</taxon>
        <taxon>Thiocapsa</taxon>
    </lineage>
</organism>
<dbReference type="AlphaFoldDB" id="A0A1H3BSX2"/>
<dbReference type="OrthoDB" id="9987275at2"/>
<sequence length="159" mass="17742">MTMTMTMTIDGSMADLNKDMFREQFMEFVRDLDELSQCALLIGHAAIGYTPDIGCYLTDDLDDPDTVWSGGLTACDTRLIFKEMRTISRALVAAAEDFSDPRESGPDPHMVSEYVAAMHVMISILALVAYRRLHQEVECAYESYATRLRPPSPGSSAHH</sequence>
<gene>
    <name evidence="1" type="ORF">SAMN05421783_1275</name>
</gene>
<dbReference type="RefSeq" id="WP_093036856.1">
    <property type="nucleotide sequence ID" value="NZ_FNNZ01000027.1"/>
</dbReference>
<proteinExistence type="predicted"/>
<dbReference type="EMBL" id="FNNZ01000027">
    <property type="protein sequence ID" value="SDX45112.1"/>
    <property type="molecule type" value="Genomic_DNA"/>
</dbReference>
<reference evidence="2" key="1">
    <citation type="submission" date="2016-10" db="EMBL/GenBank/DDBJ databases">
        <authorList>
            <person name="Varghese N."/>
            <person name="Submissions S."/>
        </authorList>
    </citation>
    <scope>NUCLEOTIDE SEQUENCE [LARGE SCALE GENOMIC DNA]</scope>
    <source>
        <strain evidence="2">DSM 217</strain>
    </source>
</reference>
<protein>
    <submittedName>
        <fullName evidence="1">Uncharacterized protein</fullName>
    </submittedName>
</protein>
<evidence type="ECO:0000313" key="2">
    <source>
        <dbReference type="Proteomes" id="UP000198816"/>
    </source>
</evidence>
<dbReference type="Proteomes" id="UP000198816">
    <property type="component" value="Unassembled WGS sequence"/>
</dbReference>